<protein>
    <recommendedName>
        <fullName evidence="1">D-aminoacyl-tRNA deacylase</fullName>
        <ecNumber evidence="1">3.1.1.96</ecNumber>
    </recommendedName>
</protein>
<dbReference type="Pfam" id="PF02580">
    <property type="entry name" value="Tyr_Deacylase"/>
    <property type="match status" value="1"/>
</dbReference>
<dbReference type="Proteomes" id="UP000694383">
    <property type="component" value="Unplaced"/>
</dbReference>
<reference evidence="5" key="1">
    <citation type="submission" date="2025-08" db="UniProtKB">
        <authorList>
            <consortium name="Ensembl"/>
        </authorList>
    </citation>
    <scope>IDENTIFICATION</scope>
</reference>
<organism evidence="5 6">
    <name type="scientific">Oryzias sinensis</name>
    <name type="common">Chinese medaka</name>
    <dbReference type="NCBI Taxonomy" id="183150"/>
    <lineage>
        <taxon>Eukaryota</taxon>
        <taxon>Metazoa</taxon>
        <taxon>Chordata</taxon>
        <taxon>Craniata</taxon>
        <taxon>Vertebrata</taxon>
        <taxon>Euteleostomi</taxon>
        <taxon>Actinopterygii</taxon>
        <taxon>Neopterygii</taxon>
        <taxon>Teleostei</taxon>
        <taxon>Neoteleostei</taxon>
        <taxon>Acanthomorphata</taxon>
        <taxon>Ovalentaria</taxon>
        <taxon>Atherinomorphae</taxon>
        <taxon>Beloniformes</taxon>
        <taxon>Adrianichthyidae</taxon>
        <taxon>Oryziinae</taxon>
        <taxon>Oryzias</taxon>
    </lineage>
</organism>
<dbReference type="Gene3D" id="3.50.80.10">
    <property type="entry name" value="D-tyrosyl-tRNA(Tyr) deacylase"/>
    <property type="match status" value="1"/>
</dbReference>
<dbReference type="InterPro" id="IPR023509">
    <property type="entry name" value="DTD-like_sf"/>
</dbReference>
<comment type="catalytic activity">
    <reaction evidence="2">
        <text>glycyl-tRNA(Ala) + H2O = tRNA(Ala) + glycine + H(+)</text>
        <dbReference type="Rhea" id="RHEA:53744"/>
        <dbReference type="Rhea" id="RHEA-COMP:9657"/>
        <dbReference type="Rhea" id="RHEA-COMP:13640"/>
        <dbReference type="ChEBI" id="CHEBI:15377"/>
        <dbReference type="ChEBI" id="CHEBI:15378"/>
        <dbReference type="ChEBI" id="CHEBI:57305"/>
        <dbReference type="ChEBI" id="CHEBI:78442"/>
        <dbReference type="ChEBI" id="CHEBI:78522"/>
        <dbReference type="EC" id="3.1.1.96"/>
    </reaction>
</comment>
<dbReference type="GeneTree" id="ENSGT01060000248778"/>
<evidence type="ECO:0000313" key="5">
    <source>
        <dbReference type="Ensembl" id="ENSOSIP00000024595.1"/>
    </source>
</evidence>
<sequence length="183" mass="20054">ASVTTASDIRLSRTQRKLHARAPSRTVGETGDVESVTEGRSLKTMFMCSQLSSCPNVHRPALHHVSPLPPCLKTARHLMSIKIFRRDGGHTVSLLELPGSVLFIHQESLLGEALPRRRMQMRGGCELWRGAQLFSGLASACRELMAGSAKCRTVGVKVETGVYGEKQEMVLSSVEPTTLLLEF</sequence>
<name>A0A8C8DRB1_9TELE</name>
<dbReference type="Ensembl" id="ENSOSIT00000025960.1">
    <property type="protein sequence ID" value="ENSOSIP00000024595.1"/>
    <property type="gene ID" value="ENSOSIG00000012939.1"/>
</dbReference>
<evidence type="ECO:0000256" key="1">
    <source>
        <dbReference type="ARBA" id="ARBA00013056"/>
    </source>
</evidence>
<evidence type="ECO:0000256" key="4">
    <source>
        <dbReference type="SAM" id="MobiDB-lite"/>
    </source>
</evidence>
<dbReference type="InterPro" id="IPR003732">
    <property type="entry name" value="Daa-tRNA_deacyls_DTD"/>
</dbReference>
<dbReference type="SUPFAM" id="SSF69500">
    <property type="entry name" value="DTD-like"/>
    <property type="match status" value="1"/>
</dbReference>
<dbReference type="GO" id="GO:0005737">
    <property type="term" value="C:cytoplasm"/>
    <property type="evidence" value="ECO:0007669"/>
    <property type="project" value="InterPro"/>
</dbReference>
<accession>A0A8C8DRB1</accession>
<comment type="catalytic activity">
    <reaction evidence="3">
        <text>a D-aminoacyl-tRNA + H2O = a tRNA + a D-alpha-amino acid + H(+)</text>
        <dbReference type="Rhea" id="RHEA:13953"/>
        <dbReference type="Rhea" id="RHEA-COMP:10123"/>
        <dbReference type="Rhea" id="RHEA-COMP:10124"/>
        <dbReference type="ChEBI" id="CHEBI:15377"/>
        <dbReference type="ChEBI" id="CHEBI:15378"/>
        <dbReference type="ChEBI" id="CHEBI:59871"/>
        <dbReference type="ChEBI" id="CHEBI:78442"/>
        <dbReference type="ChEBI" id="CHEBI:79333"/>
        <dbReference type="EC" id="3.1.1.96"/>
    </reaction>
</comment>
<dbReference type="EC" id="3.1.1.96" evidence="1"/>
<feature type="compositionally biased region" description="Basic residues" evidence="4">
    <location>
        <begin position="13"/>
        <end position="22"/>
    </location>
</feature>
<dbReference type="AlphaFoldDB" id="A0A8C8DRB1"/>
<proteinExistence type="predicted"/>
<evidence type="ECO:0000313" key="6">
    <source>
        <dbReference type="Proteomes" id="UP000694383"/>
    </source>
</evidence>
<evidence type="ECO:0000256" key="3">
    <source>
        <dbReference type="ARBA" id="ARBA00048018"/>
    </source>
</evidence>
<keyword evidence="6" id="KW-1185">Reference proteome</keyword>
<evidence type="ECO:0000256" key="2">
    <source>
        <dbReference type="ARBA" id="ARBA00047676"/>
    </source>
</evidence>
<dbReference type="GO" id="GO:0051499">
    <property type="term" value="F:D-aminoacyl-tRNA deacylase activity"/>
    <property type="evidence" value="ECO:0007669"/>
    <property type="project" value="UniProtKB-EC"/>
</dbReference>
<feature type="region of interest" description="Disordered" evidence="4">
    <location>
        <begin position="1"/>
        <end position="30"/>
    </location>
</feature>
<reference evidence="5" key="2">
    <citation type="submission" date="2025-09" db="UniProtKB">
        <authorList>
            <consortium name="Ensembl"/>
        </authorList>
    </citation>
    <scope>IDENTIFICATION</scope>
</reference>